<dbReference type="AlphaFoldDB" id="A0A9P1YJA6"/>
<dbReference type="EMBL" id="AAAWLI010000001">
    <property type="protein sequence ID" value="EAF3073226.1"/>
    <property type="molecule type" value="Genomic_DNA"/>
</dbReference>
<proteinExistence type="predicted"/>
<dbReference type="InterPro" id="IPR025233">
    <property type="entry name" value="DUF4176"/>
</dbReference>
<organism evidence="1 2">
    <name type="scientific">Listeria monocytogenes serotype 1/2a</name>
    <dbReference type="NCBI Taxonomy" id="1906951"/>
    <lineage>
        <taxon>Bacteria</taxon>
        <taxon>Bacillati</taxon>
        <taxon>Bacillota</taxon>
        <taxon>Bacilli</taxon>
        <taxon>Bacillales</taxon>
        <taxon>Listeriaceae</taxon>
        <taxon>Listeria</taxon>
    </lineage>
</organism>
<gene>
    <name evidence="1" type="ORF">CS106_02005</name>
</gene>
<comment type="caution">
    <text evidence="1">The sequence shown here is derived from an EMBL/GenBank/DDBJ whole genome shotgun (WGS) entry which is preliminary data.</text>
</comment>
<evidence type="ECO:0000313" key="1">
    <source>
        <dbReference type="EMBL" id="EAF3073226.1"/>
    </source>
</evidence>
<dbReference type="Pfam" id="PF13780">
    <property type="entry name" value="DUF4176"/>
    <property type="match status" value="1"/>
</dbReference>
<reference evidence="1" key="1">
    <citation type="submission" date="2018-06" db="EMBL/GenBank/DDBJ databases">
        <authorList>
            <consortium name="GenomeTrakr: Next Generation Sequencing Network for Food Pathogen Tracability"/>
        </authorList>
    </citation>
    <scope>NUCLEOTIDE SEQUENCE</scope>
    <source>
        <strain evidence="1">2009L-1297/TB0440</strain>
    </source>
</reference>
<protein>
    <submittedName>
        <fullName evidence="1">DUF4176 domain-containing protein</fullName>
    </submittedName>
</protein>
<evidence type="ECO:0000313" key="2">
    <source>
        <dbReference type="Proteomes" id="UP000724783"/>
    </source>
</evidence>
<sequence>MEVKKESVQDYLYQNMREQWKILFGIETEIHLHKWLINYKNDCLFLYKIHGLLIGESSNDLKDEQRKLLYKKTASTLEIIDSLSTLQIPLSAAKQAIQMVCDYLYDYLPLGSVVILNKKYLGKAFEVDAIQQVRFVITQRFACIPDTETFYPYGGIIYPIGQIEGERVMYFTPPLIEEVQHIGFQDDTDRAFVLEMKEELIKRKNFQSIAFIDSKKREQAQQVIERGGVNYE</sequence>
<dbReference type="Proteomes" id="UP000724783">
    <property type="component" value="Unassembled WGS sequence"/>
</dbReference>
<accession>A0A9P1YJA6</accession>
<name>A0A9P1YJA6_LISMN</name>